<dbReference type="KEGG" id="pbn:PADG_00847"/>
<proteinExistence type="predicted"/>
<dbReference type="EMBL" id="KN275957">
    <property type="protein sequence ID" value="EEH44558.2"/>
    <property type="molecule type" value="Genomic_DNA"/>
</dbReference>
<protein>
    <submittedName>
        <fullName evidence="2">Uncharacterized protein</fullName>
    </submittedName>
</protein>
<keyword evidence="3" id="KW-1185">Reference proteome</keyword>
<dbReference type="AlphaFoldDB" id="C1FYH1"/>
<dbReference type="VEuPathDB" id="FungiDB:PADG_00847"/>
<sequence length="99" mass="11184">MSVSHQKIFNYCRAYSNTLELDHLGPPPLSGRNARRYPPITISPHPSDQHGMDLYVTSNKSNRAASTAAPKMHGVRFQTTQFHAVPETELHRNCINLEQ</sequence>
<reference evidence="2 3" key="1">
    <citation type="journal article" date="2011" name="PLoS Genet.">
        <title>Comparative genomic analysis of human fungal pathogens causing paracoccidioidomycosis.</title>
        <authorList>
            <person name="Desjardins C.A."/>
            <person name="Champion M.D."/>
            <person name="Holder J.W."/>
            <person name="Muszewska A."/>
            <person name="Goldberg J."/>
            <person name="Bailao A.M."/>
            <person name="Brigido M.M."/>
            <person name="Ferreira M.E."/>
            <person name="Garcia A.M."/>
            <person name="Grynberg M."/>
            <person name="Gujja S."/>
            <person name="Heiman D.I."/>
            <person name="Henn M.R."/>
            <person name="Kodira C.D."/>
            <person name="Leon-Narvaez H."/>
            <person name="Longo L.V."/>
            <person name="Ma L.J."/>
            <person name="Malavazi I."/>
            <person name="Matsuo A.L."/>
            <person name="Morais F.V."/>
            <person name="Pereira M."/>
            <person name="Rodriguez-Brito S."/>
            <person name="Sakthikumar S."/>
            <person name="Salem-Izacc S.M."/>
            <person name="Sykes S.M."/>
            <person name="Teixeira M.M."/>
            <person name="Vallejo M.C."/>
            <person name="Walter M.E."/>
            <person name="Yandava C."/>
            <person name="Young S."/>
            <person name="Zeng Q."/>
            <person name="Zucker J."/>
            <person name="Felipe M.S."/>
            <person name="Goldman G.H."/>
            <person name="Haas B.J."/>
            <person name="McEwen J.G."/>
            <person name="Nino-Vega G."/>
            <person name="Puccia R."/>
            <person name="San-Blas G."/>
            <person name="Soares C.M."/>
            <person name="Birren B.W."/>
            <person name="Cuomo C.A."/>
        </authorList>
    </citation>
    <scope>NUCLEOTIDE SEQUENCE [LARGE SCALE GENOMIC DNA]</scope>
    <source>
        <strain evidence="2 3">Pb18</strain>
    </source>
</reference>
<dbReference type="GeneID" id="22580622"/>
<dbReference type="Proteomes" id="UP000001628">
    <property type="component" value="Unassembled WGS sequence"/>
</dbReference>
<dbReference type="InParanoid" id="C1FYH1"/>
<feature type="region of interest" description="Disordered" evidence="1">
    <location>
        <begin position="26"/>
        <end position="52"/>
    </location>
</feature>
<name>C1FYH1_PARBD</name>
<organism evidence="2 3">
    <name type="scientific">Paracoccidioides brasiliensis (strain Pb18)</name>
    <dbReference type="NCBI Taxonomy" id="502780"/>
    <lineage>
        <taxon>Eukaryota</taxon>
        <taxon>Fungi</taxon>
        <taxon>Dikarya</taxon>
        <taxon>Ascomycota</taxon>
        <taxon>Pezizomycotina</taxon>
        <taxon>Eurotiomycetes</taxon>
        <taxon>Eurotiomycetidae</taxon>
        <taxon>Onygenales</taxon>
        <taxon>Ajellomycetaceae</taxon>
        <taxon>Paracoccidioides</taxon>
    </lineage>
</organism>
<evidence type="ECO:0000313" key="3">
    <source>
        <dbReference type="Proteomes" id="UP000001628"/>
    </source>
</evidence>
<gene>
    <name evidence="2" type="ORF">PADG_00847</name>
</gene>
<evidence type="ECO:0000313" key="2">
    <source>
        <dbReference type="EMBL" id="EEH44558.2"/>
    </source>
</evidence>
<dbReference type="HOGENOM" id="CLU_2321071_0_0_1"/>
<evidence type="ECO:0000256" key="1">
    <source>
        <dbReference type="SAM" id="MobiDB-lite"/>
    </source>
</evidence>
<dbReference type="RefSeq" id="XP_010756005.1">
    <property type="nucleotide sequence ID" value="XM_010757703.1"/>
</dbReference>
<accession>C1FYH1</accession>